<dbReference type="InterPro" id="IPR007138">
    <property type="entry name" value="ABM_dom"/>
</dbReference>
<feature type="compositionally biased region" description="Low complexity" evidence="1">
    <location>
        <begin position="293"/>
        <end position="305"/>
    </location>
</feature>
<gene>
    <name evidence="4" type="ORF">KFE25_003887</name>
</gene>
<dbReference type="AlphaFoldDB" id="A0A8J6C8G3"/>
<keyword evidence="2" id="KW-0732">Signal</keyword>
<dbReference type="Proteomes" id="UP000751190">
    <property type="component" value="Unassembled WGS sequence"/>
</dbReference>
<dbReference type="EMBL" id="JAGTXO010000015">
    <property type="protein sequence ID" value="KAG8463614.1"/>
    <property type="molecule type" value="Genomic_DNA"/>
</dbReference>
<name>A0A8J6C8G3_DIALT</name>
<dbReference type="OrthoDB" id="427604at2759"/>
<feature type="chain" id="PRO_5035296290" description="ABM domain-containing protein" evidence="2">
    <location>
        <begin position="17"/>
        <end position="334"/>
    </location>
</feature>
<feature type="compositionally biased region" description="Pro residues" evidence="1">
    <location>
        <begin position="306"/>
        <end position="317"/>
    </location>
</feature>
<reference evidence="4" key="1">
    <citation type="submission" date="2021-05" db="EMBL/GenBank/DDBJ databases">
        <title>The genome of the haptophyte Pavlova lutheri (Diacronema luteri, Pavlovales) - a model for lipid biosynthesis in eukaryotic algae.</title>
        <authorList>
            <person name="Hulatt C.J."/>
            <person name="Posewitz M.C."/>
        </authorList>
    </citation>
    <scope>NUCLEOTIDE SEQUENCE</scope>
    <source>
        <strain evidence="4">NIVA-4/92</strain>
    </source>
</reference>
<organism evidence="4 5">
    <name type="scientific">Diacronema lutheri</name>
    <name type="common">Unicellular marine alga</name>
    <name type="synonym">Monochrysis lutheri</name>
    <dbReference type="NCBI Taxonomy" id="2081491"/>
    <lineage>
        <taxon>Eukaryota</taxon>
        <taxon>Haptista</taxon>
        <taxon>Haptophyta</taxon>
        <taxon>Pavlovophyceae</taxon>
        <taxon>Pavlovales</taxon>
        <taxon>Pavlovaceae</taxon>
        <taxon>Diacronema</taxon>
    </lineage>
</organism>
<evidence type="ECO:0000313" key="4">
    <source>
        <dbReference type="EMBL" id="KAG8463614.1"/>
    </source>
</evidence>
<dbReference type="SUPFAM" id="SSF54909">
    <property type="entry name" value="Dimeric alpha+beta barrel"/>
    <property type="match status" value="2"/>
</dbReference>
<feature type="region of interest" description="Disordered" evidence="1">
    <location>
        <begin position="288"/>
        <end position="317"/>
    </location>
</feature>
<comment type="caution">
    <text evidence="4">The sequence shown here is derived from an EMBL/GenBank/DDBJ whole genome shotgun (WGS) entry which is preliminary data.</text>
</comment>
<dbReference type="InterPro" id="IPR050404">
    <property type="entry name" value="Heme-degrading_MO"/>
</dbReference>
<dbReference type="Gene3D" id="3.30.70.100">
    <property type="match status" value="2"/>
</dbReference>
<dbReference type="PANTHER" id="PTHR34474:SF2">
    <property type="entry name" value="SIGNAL TRANSDUCTION PROTEIN TRAP"/>
    <property type="match status" value="1"/>
</dbReference>
<keyword evidence="5" id="KW-1185">Reference proteome</keyword>
<proteinExistence type="predicted"/>
<sequence>MVSGVFLVALSLGASTLRAPSALSRAQAPRARLFAVATEAVAGADVAAPPGLLARERYVACNQFNVRPGAEAKFEARWANRKSRLAELDGFRYFNLMRRVSLDPQTPLDADDFGYVSLTIWETKQAFNSWRTGDAFKEAHGGTSIGAFLGAMISSLRVLKGPPRPIFFDGLLQLSAVPTSLPPTEGGWRVVQADGQNLLPAEAFIACNRFSVLPEMAAAFEQRWAARESKLDECEGFVSFSMLRRDFGAKGHGVAPPVAGEANYQSCTVWKNKACFLKWRDSQQFRAAHGDAAKPAGAAPGGDKPAGPPPPMWSAPPKPAFYEGVLVLSSTQGA</sequence>
<protein>
    <recommendedName>
        <fullName evidence="3">ABM domain-containing protein</fullName>
    </recommendedName>
</protein>
<evidence type="ECO:0000259" key="3">
    <source>
        <dbReference type="PROSITE" id="PS51725"/>
    </source>
</evidence>
<dbReference type="InterPro" id="IPR011008">
    <property type="entry name" value="Dimeric_a/b-barrel"/>
</dbReference>
<dbReference type="PROSITE" id="PS51725">
    <property type="entry name" value="ABM"/>
    <property type="match status" value="1"/>
</dbReference>
<evidence type="ECO:0000313" key="5">
    <source>
        <dbReference type="Proteomes" id="UP000751190"/>
    </source>
</evidence>
<evidence type="ECO:0000256" key="1">
    <source>
        <dbReference type="SAM" id="MobiDB-lite"/>
    </source>
</evidence>
<dbReference type="Pfam" id="PF03992">
    <property type="entry name" value="ABM"/>
    <property type="match status" value="2"/>
</dbReference>
<accession>A0A8J6C8G3</accession>
<evidence type="ECO:0000256" key="2">
    <source>
        <dbReference type="SAM" id="SignalP"/>
    </source>
</evidence>
<dbReference type="OMA" id="FRFFTLM"/>
<dbReference type="PANTHER" id="PTHR34474">
    <property type="entry name" value="SIGNAL TRANSDUCTION PROTEIN TRAP"/>
    <property type="match status" value="1"/>
</dbReference>
<feature type="domain" description="ABM" evidence="3">
    <location>
        <begin position="58"/>
        <end position="159"/>
    </location>
</feature>
<feature type="signal peptide" evidence="2">
    <location>
        <begin position="1"/>
        <end position="16"/>
    </location>
</feature>